<dbReference type="SUPFAM" id="SSF51126">
    <property type="entry name" value="Pectin lyase-like"/>
    <property type="match status" value="1"/>
</dbReference>
<proteinExistence type="predicted"/>
<dbReference type="Proteomes" id="UP000188604">
    <property type="component" value="Chromosome"/>
</dbReference>
<gene>
    <name evidence="1" type="ORF">A0U93_07655</name>
</gene>
<name>A0A1U9KPS8_9PROT</name>
<accession>A0A1U9KPS8</accession>
<dbReference type="STRING" id="320497.A0U93_07655"/>
<dbReference type="Gene3D" id="2.160.20.10">
    <property type="entry name" value="Single-stranded right-handed beta-helix, Pectin lyase-like"/>
    <property type="match status" value="1"/>
</dbReference>
<dbReference type="InterPro" id="IPR006311">
    <property type="entry name" value="TAT_signal"/>
</dbReference>
<dbReference type="PROSITE" id="PS51318">
    <property type="entry name" value="TAT"/>
    <property type="match status" value="1"/>
</dbReference>
<dbReference type="InterPro" id="IPR012334">
    <property type="entry name" value="Pectin_lyas_fold"/>
</dbReference>
<evidence type="ECO:0000313" key="1">
    <source>
        <dbReference type="EMBL" id="AQS87831.1"/>
    </source>
</evidence>
<keyword evidence="2" id="KW-1185">Reference proteome</keyword>
<organism evidence="1 2">
    <name type="scientific">Neoasaia chiangmaiensis</name>
    <dbReference type="NCBI Taxonomy" id="320497"/>
    <lineage>
        <taxon>Bacteria</taxon>
        <taxon>Pseudomonadati</taxon>
        <taxon>Pseudomonadota</taxon>
        <taxon>Alphaproteobacteria</taxon>
        <taxon>Acetobacterales</taxon>
        <taxon>Acetobacteraceae</taxon>
        <taxon>Neoasaia</taxon>
    </lineage>
</organism>
<dbReference type="KEGG" id="nch:A0U93_07655"/>
<dbReference type="EMBL" id="CP014691">
    <property type="protein sequence ID" value="AQS87831.1"/>
    <property type="molecule type" value="Genomic_DNA"/>
</dbReference>
<protein>
    <submittedName>
        <fullName evidence="1">Uncharacterized protein</fullName>
    </submittedName>
</protein>
<reference evidence="1 2" key="1">
    <citation type="submission" date="2016-03" db="EMBL/GenBank/DDBJ databases">
        <title>Acetic acid bacteria sequencing.</title>
        <authorList>
            <person name="Brandt J."/>
            <person name="Jakob F."/>
            <person name="Vogel R.F."/>
        </authorList>
    </citation>
    <scope>NUCLEOTIDE SEQUENCE [LARGE SCALE GENOMIC DNA]</scope>
    <source>
        <strain evidence="1 2">NBRC 101099</strain>
    </source>
</reference>
<dbReference type="AlphaFoldDB" id="A0A1U9KPS8"/>
<sequence length="527" mass="57566">MTRQTSTPNASLNRRALVGLGLTASLAASAKAAELTSGPVARVDESALRQKGAALDGRHDDLAVFQSFIDQAFAASPYNGAPCVFFDLPVGTILFSGPLLTGTCNVMLRGAGQDLTTLLMQPGGHGLLQHGTDTKPAVGYLQLQDIGLEDGNARGSGSTGVSVRFAANAPQSAMTWQGVALRRWAAPARIVDCPRNWHCENVTVFGPDFAMQAGAAFEIVSSPLFAQGCFTYVFINVLVANYTWGWNYDIRSPLEGQRFYSCTCYNGWGMVRARVHATPDRRDQIDETYRSVIWYFMECDWQGFGYAFDLVHCRNIIVRGGFYIANRNTDHLPIPDGRPRRRYMSFVGCGDILLDGVKFDVFTETERELSLVYVDSTSDQFRARDTNVLSYSPIDCAFEFAEPQHPNPKANTLSEIDTVWAAWSGGQKVRDYGNNQLAQSLARDLGGEMTASGRLTFQGETEVTGRTMRIALPRRPGNYPWFSKVPVVSVAGIGVDADVRIVDVTSTAISVRATAGVKSIHWTATGS</sequence>
<evidence type="ECO:0000313" key="2">
    <source>
        <dbReference type="Proteomes" id="UP000188604"/>
    </source>
</evidence>
<dbReference type="InterPro" id="IPR011050">
    <property type="entry name" value="Pectin_lyase_fold/virulence"/>
</dbReference>